<feature type="compositionally biased region" description="Basic and acidic residues" evidence="1">
    <location>
        <begin position="39"/>
        <end position="50"/>
    </location>
</feature>
<feature type="compositionally biased region" description="Polar residues" evidence="1">
    <location>
        <begin position="25"/>
        <end position="38"/>
    </location>
</feature>
<feature type="region of interest" description="Disordered" evidence="1">
    <location>
        <begin position="25"/>
        <end position="170"/>
    </location>
</feature>
<name>A0A5J4YUQ6_PORPP</name>
<protein>
    <submittedName>
        <fullName evidence="2">Uncharacterized protein</fullName>
    </submittedName>
</protein>
<evidence type="ECO:0000256" key="1">
    <source>
        <dbReference type="SAM" id="MobiDB-lite"/>
    </source>
</evidence>
<feature type="compositionally biased region" description="Polar residues" evidence="1">
    <location>
        <begin position="145"/>
        <end position="154"/>
    </location>
</feature>
<keyword evidence="3" id="KW-1185">Reference proteome</keyword>
<dbReference type="EMBL" id="VRMN01000004">
    <property type="protein sequence ID" value="KAA8494680.1"/>
    <property type="molecule type" value="Genomic_DNA"/>
</dbReference>
<feature type="compositionally biased region" description="Polar residues" evidence="1">
    <location>
        <begin position="60"/>
        <end position="78"/>
    </location>
</feature>
<reference evidence="3" key="1">
    <citation type="journal article" date="2019" name="Nat. Commun.">
        <title>Expansion of phycobilisome linker gene families in mesophilic red algae.</title>
        <authorList>
            <person name="Lee J."/>
            <person name="Kim D."/>
            <person name="Bhattacharya D."/>
            <person name="Yoon H.S."/>
        </authorList>
    </citation>
    <scope>NUCLEOTIDE SEQUENCE [LARGE SCALE GENOMIC DNA]</scope>
    <source>
        <strain evidence="3">CCMP 1328</strain>
    </source>
</reference>
<dbReference type="AlphaFoldDB" id="A0A5J4YUQ6"/>
<gene>
    <name evidence="2" type="ORF">FVE85_2921</name>
</gene>
<organism evidence="2 3">
    <name type="scientific">Porphyridium purpureum</name>
    <name type="common">Red alga</name>
    <name type="synonym">Porphyridium cruentum</name>
    <dbReference type="NCBI Taxonomy" id="35688"/>
    <lineage>
        <taxon>Eukaryota</taxon>
        <taxon>Rhodophyta</taxon>
        <taxon>Bangiophyceae</taxon>
        <taxon>Porphyridiales</taxon>
        <taxon>Porphyridiaceae</taxon>
        <taxon>Porphyridium</taxon>
    </lineage>
</organism>
<feature type="compositionally biased region" description="Basic and acidic residues" evidence="1">
    <location>
        <begin position="120"/>
        <end position="133"/>
    </location>
</feature>
<feature type="compositionally biased region" description="Basic residues" evidence="1">
    <location>
        <begin position="134"/>
        <end position="144"/>
    </location>
</feature>
<accession>A0A5J4YUQ6</accession>
<sequence>MGACLSLGKSANQQKYKAVEETQVVLTSSEPSSVSETAHSTEKIEASEKANRKHSAAVPATTSAQENKSNSGESTLHNVRSKTEETNGAAVDRTGVKVAAQSGVMEEAGVKAAKAAGGDDPTKLSDSNGEKPRQRSSSKGKSSSRAHYTGSSAIPESHQDPNLILWEDSDQPDGFNILEQIHANSIQVQEEDVYVLDMDATQPEIVM</sequence>
<comment type="caution">
    <text evidence="2">The sequence shown here is derived from an EMBL/GenBank/DDBJ whole genome shotgun (WGS) entry which is preliminary data.</text>
</comment>
<evidence type="ECO:0000313" key="3">
    <source>
        <dbReference type="Proteomes" id="UP000324585"/>
    </source>
</evidence>
<evidence type="ECO:0000313" key="2">
    <source>
        <dbReference type="EMBL" id="KAA8494680.1"/>
    </source>
</evidence>
<proteinExistence type="predicted"/>
<dbReference type="Proteomes" id="UP000324585">
    <property type="component" value="Unassembled WGS sequence"/>
</dbReference>